<dbReference type="STRING" id="35128.B8C961"/>
<reference evidence="2 3" key="1">
    <citation type="journal article" date="2004" name="Science">
        <title>The genome of the diatom Thalassiosira pseudonana: ecology, evolution, and metabolism.</title>
        <authorList>
            <person name="Armbrust E.V."/>
            <person name="Berges J.A."/>
            <person name="Bowler C."/>
            <person name="Green B.R."/>
            <person name="Martinez D."/>
            <person name="Putnam N.H."/>
            <person name="Zhou S."/>
            <person name="Allen A.E."/>
            <person name="Apt K.E."/>
            <person name="Bechner M."/>
            <person name="Brzezinski M.A."/>
            <person name="Chaal B.K."/>
            <person name="Chiovitti A."/>
            <person name="Davis A.K."/>
            <person name="Demarest M.S."/>
            <person name="Detter J.C."/>
            <person name="Glavina T."/>
            <person name="Goodstein D."/>
            <person name="Hadi M.Z."/>
            <person name="Hellsten U."/>
            <person name="Hildebrand M."/>
            <person name="Jenkins B.D."/>
            <person name="Jurka J."/>
            <person name="Kapitonov V.V."/>
            <person name="Kroger N."/>
            <person name="Lau W.W."/>
            <person name="Lane T.W."/>
            <person name="Larimer F.W."/>
            <person name="Lippmeier J.C."/>
            <person name="Lucas S."/>
            <person name="Medina M."/>
            <person name="Montsant A."/>
            <person name="Obornik M."/>
            <person name="Parker M.S."/>
            <person name="Palenik B."/>
            <person name="Pazour G.J."/>
            <person name="Richardson P.M."/>
            <person name="Rynearson T.A."/>
            <person name="Saito M.A."/>
            <person name="Schwartz D.C."/>
            <person name="Thamatrakoln K."/>
            <person name="Valentin K."/>
            <person name="Vardi A."/>
            <person name="Wilkerson F.P."/>
            <person name="Rokhsar D.S."/>
        </authorList>
    </citation>
    <scope>NUCLEOTIDE SEQUENCE [LARGE SCALE GENOMIC DNA]</scope>
    <source>
        <strain evidence="2 3">CCMP1335</strain>
    </source>
</reference>
<feature type="non-terminal residue" evidence="2">
    <location>
        <position position="199"/>
    </location>
</feature>
<proteinExistence type="predicted"/>
<evidence type="ECO:0000259" key="1">
    <source>
        <dbReference type="Pfam" id="PF01408"/>
    </source>
</evidence>
<dbReference type="GO" id="GO:0000166">
    <property type="term" value="F:nucleotide binding"/>
    <property type="evidence" value="ECO:0007669"/>
    <property type="project" value="InterPro"/>
</dbReference>
<protein>
    <recommendedName>
        <fullName evidence="1">Gfo/Idh/MocA-like oxidoreductase N-terminal domain-containing protein</fullName>
    </recommendedName>
</protein>
<dbReference type="PANTHER" id="PTHR46368:SF4">
    <property type="entry name" value="OS10G0403700 PROTEIN"/>
    <property type="match status" value="1"/>
</dbReference>
<evidence type="ECO:0000313" key="3">
    <source>
        <dbReference type="Proteomes" id="UP000001449"/>
    </source>
</evidence>
<dbReference type="GeneID" id="7451068"/>
<name>B8C961_THAPS</name>
<sequence length="199" mass="22004">MTTDKPLSVGVLGAARIAKKNCRAASHPYTSCRIAAVASRGEQKGKDFINEIFDENADDAPFVHGGNDAYNTLLENTVYDAVYIPLPTKLHETYVGKALTSGKHVLLEKPVAPSAEIYRQMLTTASENGKFLLDGTMFVHHPRTKSFITSIPNPNRVHFNFTFAGDDNFFKNDIRTKKEGDFLGCVGDLGWYCVRMGLL</sequence>
<evidence type="ECO:0000313" key="2">
    <source>
        <dbReference type="EMBL" id="EED89795.1"/>
    </source>
</evidence>
<organism evidence="2 3">
    <name type="scientific">Thalassiosira pseudonana</name>
    <name type="common">Marine diatom</name>
    <name type="synonym">Cyclotella nana</name>
    <dbReference type="NCBI Taxonomy" id="35128"/>
    <lineage>
        <taxon>Eukaryota</taxon>
        <taxon>Sar</taxon>
        <taxon>Stramenopiles</taxon>
        <taxon>Ochrophyta</taxon>
        <taxon>Bacillariophyta</taxon>
        <taxon>Coscinodiscophyceae</taxon>
        <taxon>Thalassiosirophycidae</taxon>
        <taxon>Thalassiosirales</taxon>
        <taxon>Thalassiosiraceae</taxon>
        <taxon>Thalassiosira</taxon>
    </lineage>
</organism>
<dbReference type="KEGG" id="tps:THAPSDRAFT_263637"/>
<keyword evidence="3" id="KW-1185">Reference proteome</keyword>
<dbReference type="SUPFAM" id="SSF51735">
    <property type="entry name" value="NAD(P)-binding Rossmann-fold domains"/>
    <property type="match status" value="1"/>
</dbReference>
<dbReference type="Pfam" id="PF01408">
    <property type="entry name" value="GFO_IDH_MocA"/>
    <property type="match status" value="1"/>
</dbReference>
<dbReference type="PaxDb" id="35128-Thaps263637"/>
<dbReference type="Gene3D" id="3.40.50.720">
    <property type="entry name" value="NAD(P)-binding Rossmann-like Domain"/>
    <property type="match status" value="1"/>
</dbReference>
<dbReference type="Gene3D" id="3.30.360.10">
    <property type="entry name" value="Dihydrodipicolinate Reductase, domain 2"/>
    <property type="match status" value="1"/>
</dbReference>
<dbReference type="Proteomes" id="UP000001449">
    <property type="component" value="Chromosome 10"/>
</dbReference>
<dbReference type="eggNOG" id="KOG2741">
    <property type="taxonomic scope" value="Eukaryota"/>
</dbReference>
<dbReference type="PANTHER" id="PTHR46368">
    <property type="match status" value="1"/>
</dbReference>
<gene>
    <name evidence="2" type="ORF">THAPSDRAFT_263637</name>
</gene>
<dbReference type="AlphaFoldDB" id="B8C961"/>
<dbReference type="RefSeq" id="XP_002292599.1">
    <property type="nucleotide sequence ID" value="XM_002292563.1"/>
</dbReference>
<dbReference type="InParanoid" id="B8C961"/>
<accession>B8C961</accession>
<feature type="domain" description="Gfo/Idh/MocA-like oxidoreductase N-terminal" evidence="1">
    <location>
        <begin position="8"/>
        <end position="132"/>
    </location>
</feature>
<dbReference type="InterPro" id="IPR036291">
    <property type="entry name" value="NAD(P)-bd_dom_sf"/>
</dbReference>
<dbReference type="HOGENOM" id="CLU_1375441_0_0_1"/>
<dbReference type="InterPro" id="IPR000683">
    <property type="entry name" value="Gfo/Idh/MocA-like_OxRdtase_N"/>
</dbReference>
<dbReference type="EMBL" id="CM000646">
    <property type="protein sequence ID" value="EED89795.1"/>
    <property type="molecule type" value="Genomic_DNA"/>
</dbReference>
<reference evidence="2 3" key="2">
    <citation type="journal article" date="2008" name="Nature">
        <title>The Phaeodactylum genome reveals the evolutionary history of diatom genomes.</title>
        <authorList>
            <person name="Bowler C."/>
            <person name="Allen A.E."/>
            <person name="Badger J.H."/>
            <person name="Grimwood J."/>
            <person name="Jabbari K."/>
            <person name="Kuo A."/>
            <person name="Maheswari U."/>
            <person name="Martens C."/>
            <person name="Maumus F."/>
            <person name="Otillar R.P."/>
            <person name="Rayko E."/>
            <person name="Salamov A."/>
            <person name="Vandepoele K."/>
            <person name="Beszteri B."/>
            <person name="Gruber A."/>
            <person name="Heijde M."/>
            <person name="Katinka M."/>
            <person name="Mock T."/>
            <person name="Valentin K."/>
            <person name="Verret F."/>
            <person name="Berges J.A."/>
            <person name="Brownlee C."/>
            <person name="Cadoret J.P."/>
            <person name="Chiovitti A."/>
            <person name="Choi C.J."/>
            <person name="Coesel S."/>
            <person name="De Martino A."/>
            <person name="Detter J.C."/>
            <person name="Durkin C."/>
            <person name="Falciatore A."/>
            <person name="Fournet J."/>
            <person name="Haruta M."/>
            <person name="Huysman M.J."/>
            <person name="Jenkins B.D."/>
            <person name="Jiroutova K."/>
            <person name="Jorgensen R.E."/>
            <person name="Joubert Y."/>
            <person name="Kaplan A."/>
            <person name="Kroger N."/>
            <person name="Kroth P.G."/>
            <person name="La Roche J."/>
            <person name="Lindquist E."/>
            <person name="Lommer M."/>
            <person name="Martin-Jezequel V."/>
            <person name="Lopez P.J."/>
            <person name="Lucas S."/>
            <person name="Mangogna M."/>
            <person name="McGinnis K."/>
            <person name="Medlin L.K."/>
            <person name="Montsant A."/>
            <person name="Oudot-Le Secq M.P."/>
            <person name="Napoli C."/>
            <person name="Obornik M."/>
            <person name="Parker M.S."/>
            <person name="Petit J.L."/>
            <person name="Porcel B.M."/>
            <person name="Poulsen N."/>
            <person name="Robison M."/>
            <person name="Rychlewski L."/>
            <person name="Rynearson T.A."/>
            <person name="Schmutz J."/>
            <person name="Shapiro H."/>
            <person name="Siaut M."/>
            <person name="Stanley M."/>
            <person name="Sussman M.R."/>
            <person name="Taylor A.R."/>
            <person name="Vardi A."/>
            <person name="von Dassow P."/>
            <person name="Vyverman W."/>
            <person name="Willis A."/>
            <person name="Wyrwicz L.S."/>
            <person name="Rokhsar D.S."/>
            <person name="Weissenbach J."/>
            <person name="Armbrust E.V."/>
            <person name="Green B.R."/>
            <person name="Van de Peer Y."/>
            <person name="Grigoriev I.V."/>
        </authorList>
    </citation>
    <scope>NUCLEOTIDE SEQUENCE [LARGE SCALE GENOMIC DNA]</scope>
    <source>
        <strain evidence="2 3">CCMP1335</strain>
    </source>
</reference>
<dbReference type="OMA" id="GTMFVHH"/>